<feature type="compositionally biased region" description="Polar residues" evidence="16">
    <location>
        <begin position="1495"/>
        <end position="1505"/>
    </location>
</feature>
<evidence type="ECO:0000256" key="12">
    <source>
        <dbReference type="ARBA" id="ARBA00023121"/>
    </source>
</evidence>
<feature type="transmembrane region" description="Helical" evidence="17">
    <location>
        <begin position="450"/>
        <end position="477"/>
    </location>
</feature>
<keyword evidence="14" id="KW-0325">Glycoprotein</keyword>
<evidence type="ECO:0000256" key="5">
    <source>
        <dbReference type="ARBA" id="ARBA00022574"/>
    </source>
</evidence>
<gene>
    <name evidence="19" type="ORF">I206_02938</name>
    <name evidence="20" type="ORF">I206_102586</name>
</gene>
<feature type="region of interest" description="Disordered" evidence="16">
    <location>
        <begin position="1"/>
        <end position="69"/>
    </location>
</feature>
<dbReference type="Pfam" id="PF12349">
    <property type="entry name" value="Sterol-sensing"/>
    <property type="match status" value="1"/>
</dbReference>
<dbReference type="PANTHER" id="PTHR46378">
    <property type="entry name" value="STEROL REGULATORY ELEMENT-BINDING PROTEIN CLEAVAGE-ACTIVATING PROTEIN"/>
    <property type="match status" value="1"/>
</dbReference>
<dbReference type="GO" id="GO:0005789">
    <property type="term" value="C:endoplasmic reticulum membrane"/>
    <property type="evidence" value="ECO:0007669"/>
    <property type="project" value="UniProtKB-SubCell"/>
</dbReference>
<dbReference type="RefSeq" id="XP_019012099.1">
    <property type="nucleotide sequence ID" value="XM_019154696.1"/>
</dbReference>
<keyword evidence="12" id="KW-0446">Lipid-binding</keyword>
<dbReference type="GO" id="GO:0008202">
    <property type="term" value="P:steroid metabolic process"/>
    <property type="evidence" value="ECO:0007669"/>
    <property type="project" value="UniProtKB-KW"/>
</dbReference>
<keyword evidence="15" id="KW-0753">Steroid metabolism</keyword>
<feature type="region of interest" description="Disordered" evidence="16">
    <location>
        <begin position="1477"/>
        <end position="1505"/>
    </location>
</feature>
<dbReference type="InterPro" id="IPR036322">
    <property type="entry name" value="WD40_repeat_dom_sf"/>
</dbReference>
<dbReference type="GO" id="GO:0032934">
    <property type="term" value="F:sterol binding"/>
    <property type="evidence" value="ECO:0007669"/>
    <property type="project" value="InterPro"/>
</dbReference>
<dbReference type="InterPro" id="IPR053958">
    <property type="entry name" value="HMGCR/SNAP/NPC1-like_SSD"/>
</dbReference>
<evidence type="ECO:0000256" key="4">
    <source>
        <dbReference type="ARBA" id="ARBA00019541"/>
    </source>
</evidence>
<reference evidence="20" key="2">
    <citation type="submission" date="2013-07" db="EMBL/GenBank/DDBJ databases">
        <authorList>
            <consortium name="The Broad Institute Genome Sequencing Platform"/>
            <person name="Cuomo C."/>
            <person name="Litvintseva A."/>
            <person name="Chen Y."/>
            <person name="Heitman J."/>
            <person name="Sun S."/>
            <person name="Springer D."/>
            <person name="Dromer F."/>
            <person name="Young S.K."/>
            <person name="Zeng Q."/>
            <person name="Gargeya S."/>
            <person name="Fitzgerald M."/>
            <person name="Abouelleil A."/>
            <person name="Alvarado L."/>
            <person name="Berlin A.M."/>
            <person name="Chapman S.B."/>
            <person name="Dewar J."/>
            <person name="Goldberg J."/>
            <person name="Griggs A."/>
            <person name="Gujja S."/>
            <person name="Hansen M."/>
            <person name="Howarth C."/>
            <person name="Imamovic A."/>
            <person name="Larimer J."/>
            <person name="McCowan C."/>
            <person name="Murphy C."/>
            <person name="Pearson M."/>
            <person name="Priest M."/>
            <person name="Roberts A."/>
            <person name="Saif S."/>
            <person name="Shea T."/>
            <person name="Sykes S."/>
            <person name="Wortman J."/>
            <person name="Nusbaum C."/>
            <person name="Birren B."/>
        </authorList>
    </citation>
    <scope>NUCLEOTIDE SEQUENCE</scope>
    <source>
        <strain evidence="20">CBS 10737</strain>
    </source>
</reference>
<keyword evidence="11" id="KW-0443">Lipid metabolism</keyword>
<dbReference type="STRING" id="1296096.A0A1B9I5S5"/>
<reference evidence="19" key="1">
    <citation type="submission" date="2013-07" db="EMBL/GenBank/DDBJ databases">
        <title>The Genome Sequence of Cryptococcus pinus CBS10737.</title>
        <authorList>
            <consortium name="The Broad Institute Genome Sequencing Platform"/>
            <person name="Cuomo C."/>
            <person name="Litvintseva A."/>
            <person name="Chen Y."/>
            <person name="Heitman J."/>
            <person name="Sun S."/>
            <person name="Springer D."/>
            <person name="Dromer F."/>
            <person name="Young S.K."/>
            <person name="Zeng Q."/>
            <person name="Gargeya S."/>
            <person name="Fitzgerald M."/>
            <person name="Abouelleil A."/>
            <person name="Alvarado L."/>
            <person name="Berlin A.M."/>
            <person name="Chapman S.B."/>
            <person name="Dewar J."/>
            <person name="Goldberg J."/>
            <person name="Griggs A."/>
            <person name="Gujja S."/>
            <person name="Hansen M."/>
            <person name="Howarth C."/>
            <person name="Imamovic A."/>
            <person name="Larimer J."/>
            <person name="McCowan C."/>
            <person name="Murphy C."/>
            <person name="Pearson M."/>
            <person name="Priest M."/>
            <person name="Roberts A."/>
            <person name="Saif S."/>
            <person name="Shea T."/>
            <person name="Sykes S."/>
            <person name="Wortman J."/>
            <person name="Nusbaum C."/>
            <person name="Birren B."/>
        </authorList>
    </citation>
    <scope>NUCLEOTIDE SEQUENCE [LARGE SCALE GENOMIC DNA]</scope>
    <source>
        <strain evidence="19">CBS 10737</strain>
    </source>
</reference>
<evidence type="ECO:0000256" key="6">
    <source>
        <dbReference type="ARBA" id="ARBA00022692"/>
    </source>
</evidence>
<feature type="compositionally biased region" description="Pro residues" evidence="16">
    <location>
        <begin position="1"/>
        <end position="12"/>
    </location>
</feature>
<evidence type="ECO:0000256" key="8">
    <source>
        <dbReference type="ARBA" id="ARBA00022824"/>
    </source>
</evidence>
<evidence type="ECO:0000256" key="7">
    <source>
        <dbReference type="ARBA" id="ARBA00022737"/>
    </source>
</evidence>
<evidence type="ECO:0000256" key="3">
    <source>
        <dbReference type="ARBA" id="ARBA00007410"/>
    </source>
</evidence>
<keyword evidence="6 17" id="KW-0812">Transmembrane</keyword>
<feature type="domain" description="SSD" evidence="18">
    <location>
        <begin position="419"/>
        <end position="585"/>
    </location>
</feature>
<name>A0A1B9I5S5_9TREE</name>
<dbReference type="GO" id="GO:0000139">
    <property type="term" value="C:Golgi membrane"/>
    <property type="evidence" value="ECO:0007669"/>
    <property type="project" value="UniProtKB-SubCell"/>
</dbReference>
<dbReference type="GO" id="GO:0032933">
    <property type="term" value="P:SREBP signaling pathway"/>
    <property type="evidence" value="ECO:0007669"/>
    <property type="project" value="InterPro"/>
</dbReference>
<evidence type="ECO:0000313" key="19">
    <source>
        <dbReference type="EMBL" id="OCF50880.1"/>
    </source>
</evidence>
<keyword evidence="7" id="KW-0677">Repeat</keyword>
<feature type="transmembrane region" description="Helical" evidence="17">
    <location>
        <begin position="562"/>
        <end position="583"/>
    </location>
</feature>
<dbReference type="Proteomes" id="UP000094020">
    <property type="component" value="Chromosome 3"/>
</dbReference>
<sequence length="1518" mass="167822">MSRPGPSPPPALTPIASTSTAHLTPGSAYSGVRHRHDKEPVTYPPQASYAPSTTRPRRRKRREVQKKGRRFRWRRGVVTEAFRKFGEHCARNQIRTLLIDCLVMTNLFYPSMVLYLQKRSPPSFSPAPPPHRHKIPLHGEAGPSTYWRNRPEHPLSLLSTPVLESFFPYPPPLLPNLDWTGWWGRDTDRYNQEDYGWGLSRALPEDATEQPLNDEEIRIVRVAWADVEDVLDRDTEAAKKSWEERDRMLLRLVRDVAEEWEEHYKSTGEACIRQLIAKKGGAVESAGPCYVFSPESLPSTSELPHVSMLDSYFGPGIRANTSSSSLSVDPEHIYHSLGAIFRVTANSTSSFEARWQNALSHIAKKVEGEIFAEVQNPKTTVLDQMGPWYLSYTSRARMEAETTNEDEISTRPKPLSSSPPKIVLFLYFVLLSTLMAQISNASKVHSRFGLAFTGVVQLCCSTVMSFSVLALLGWNGWGASSKQSSLPTYVLPFVIVVVGAENMSTLTKAIFSIPFSHSVPVRIGLGLSKVGTTIALTSLTDLLVLGVVWVCVNLQPVREFCLFAAVVIITDWFMLHTFFLTVLSIDAQRLELADVLASNGGPPVSPVQQASDSDDQGENKQNGFGWRKLLRARTTKSGSLILLLLTCGFLYWLTERHRISPNTTARLYGYTPMSTSTTAASMLPQPTPFVTNPTDLTHFSPAEKLWRSLNPLGWTYIKIFVSPASILVLPKRGHSMRPADIRKLSLPASRLLLPRLRPLFYLFKVVVLPQAVTAAALYALLLYLLKDADLLDAQRDRLGRVDEQDNLTNGNESDSSTTKQQAYLIEKLEANMLPCSHESDIDIIATSSDGFLALSVGIDNSLCLWRFDENNPGSGTREILTSGNLGSEDPIVSSTISEDRTHIGVCTARGILQIWQIIEDGQVVPLSTRRFNKTSLDRARITAIAFDVLEDIRSTDPFTITPRKSSKNPSVLEPAVLVALSNGAVFLSNVQSDPISIINPIRDNGHSRISFIRSSGQLEILLTTSEAVQTYRKTESGWLPTTIVEATDDRITAVAAPEPALAGLWAVGHESGSIDLVDEIIGHLLSIPPNSMSEPIKKVHLAKSASMRCTSCSTVSTDGYLIIYSTPTHIYLDRVCPRTPNNIFCKCLRTRGIRTSLDEMSRPTNLFSPSRVIGNTELVVPPSSIKKRYTPGASPRKSPTLLPLPSNGEFPLSSHGGARRLSNLHKPDESVLAMTMTSNASMDRSSISGQSTASPAGDFEIQSLGAIILTSADEEKQNMNENDWEIINNHLIGIKRSKEGIDDSQWSILITDLSLIWNGFSINLGSIQLDDLLQKTKLENLSNSNISNKGISINESRKERINSLNGKASFSSINDYNQFPKKETRSFSVPTFSNLGYVEINQFKKFNLNSIIAGFGNKLGIIKINNNSIGKQKKDILNNISNSNNNNNNNINLNFGLNNSSSTTIIGLRTPTPLNRKSNSFAFIPPPPPPPPPSTNGSKILNKDSNFNVNSVINRKVD</sequence>
<reference evidence="20" key="4">
    <citation type="submission" date="2024-02" db="EMBL/GenBank/DDBJ databases">
        <title>Comparative genomics of Cryptococcus and Kwoniella reveals pathogenesis evolution and contrasting modes of karyotype evolution via chromosome fusion or intercentromeric recombination.</title>
        <authorList>
            <person name="Coelho M.A."/>
            <person name="David-Palma M."/>
            <person name="Shea T."/>
            <person name="Bowers K."/>
            <person name="McGinley-Smith S."/>
            <person name="Mohammad A.W."/>
            <person name="Gnirke A."/>
            <person name="Yurkov A.M."/>
            <person name="Nowrousian M."/>
            <person name="Sun S."/>
            <person name="Cuomo C.A."/>
            <person name="Heitman J."/>
        </authorList>
    </citation>
    <scope>NUCLEOTIDE SEQUENCE</scope>
    <source>
        <strain evidence="20">CBS 10737</strain>
    </source>
</reference>
<comment type="similarity">
    <text evidence="3">Belongs to the WD repeat SCAP family.</text>
</comment>
<dbReference type="PROSITE" id="PS50156">
    <property type="entry name" value="SSD"/>
    <property type="match status" value="1"/>
</dbReference>
<keyword evidence="21" id="KW-1185">Reference proteome</keyword>
<evidence type="ECO:0000259" key="18">
    <source>
        <dbReference type="PROSITE" id="PS50156"/>
    </source>
</evidence>
<feature type="transmembrane region" description="Helical" evidence="17">
    <location>
        <begin position="759"/>
        <end position="785"/>
    </location>
</feature>
<dbReference type="EMBL" id="KI894009">
    <property type="protein sequence ID" value="OCF50880.1"/>
    <property type="molecule type" value="Genomic_DNA"/>
</dbReference>
<dbReference type="EMBL" id="CP144521">
    <property type="protein sequence ID" value="WWC68655.1"/>
    <property type="molecule type" value="Genomic_DNA"/>
</dbReference>
<dbReference type="OrthoDB" id="6510177at2759"/>
<comment type="subcellular location">
    <subcellularLocation>
        <location evidence="1">Endoplasmic reticulum membrane</location>
        <topology evidence="1">Multi-pass membrane protein</topology>
    </subcellularLocation>
    <subcellularLocation>
        <location evidence="2">Golgi apparatus membrane</location>
        <topology evidence="2">Multi-pass membrane protein</topology>
    </subcellularLocation>
</comment>
<feature type="compositionally biased region" description="Pro residues" evidence="16">
    <location>
        <begin position="1484"/>
        <end position="1494"/>
    </location>
</feature>
<feature type="region of interest" description="Disordered" evidence="16">
    <location>
        <begin position="1185"/>
        <end position="1224"/>
    </location>
</feature>
<evidence type="ECO:0000256" key="17">
    <source>
        <dbReference type="SAM" id="Phobius"/>
    </source>
</evidence>
<feature type="transmembrane region" description="Helical" evidence="17">
    <location>
        <begin position="422"/>
        <end position="438"/>
    </location>
</feature>
<evidence type="ECO:0000256" key="2">
    <source>
        <dbReference type="ARBA" id="ARBA00004653"/>
    </source>
</evidence>
<evidence type="ECO:0000256" key="15">
    <source>
        <dbReference type="ARBA" id="ARBA00023221"/>
    </source>
</evidence>
<keyword evidence="10" id="KW-0333">Golgi apparatus</keyword>
<reference evidence="19" key="3">
    <citation type="submission" date="2016-07" db="EMBL/GenBank/DDBJ databases">
        <title>Evolution of pathogenesis and genome organization in the Tremellales.</title>
        <authorList>
            <person name="Cuomo C."/>
            <person name="Litvintseva A."/>
            <person name="Heitman J."/>
            <person name="Chen Y."/>
            <person name="Sun S."/>
            <person name="Springer D."/>
            <person name="Dromer F."/>
            <person name="Young S."/>
            <person name="Zeng Q."/>
            <person name="Chapman S."/>
            <person name="Gujja S."/>
            <person name="Saif S."/>
            <person name="Birren B."/>
        </authorList>
    </citation>
    <scope>NUCLEOTIDE SEQUENCE</scope>
    <source>
        <strain evidence="19">CBS 10737</strain>
    </source>
</reference>
<dbReference type="SUPFAM" id="SSF50978">
    <property type="entry name" value="WD40 repeat-like"/>
    <property type="match status" value="1"/>
</dbReference>
<keyword evidence="13 17" id="KW-0472">Membrane</keyword>
<dbReference type="InterPro" id="IPR015943">
    <property type="entry name" value="WD40/YVTN_repeat-like_dom_sf"/>
</dbReference>
<feature type="transmembrane region" description="Helical" evidence="17">
    <location>
        <begin position="523"/>
        <end position="550"/>
    </location>
</feature>
<dbReference type="GO" id="GO:0032936">
    <property type="term" value="C:SREBP-SCAP complex"/>
    <property type="evidence" value="ECO:0007669"/>
    <property type="project" value="TreeGrafter"/>
</dbReference>
<organism evidence="19">
    <name type="scientific">Kwoniella pini CBS 10737</name>
    <dbReference type="NCBI Taxonomy" id="1296096"/>
    <lineage>
        <taxon>Eukaryota</taxon>
        <taxon>Fungi</taxon>
        <taxon>Dikarya</taxon>
        <taxon>Basidiomycota</taxon>
        <taxon>Agaricomycotina</taxon>
        <taxon>Tremellomycetes</taxon>
        <taxon>Tremellales</taxon>
        <taxon>Cryptococcaceae</taxon>
        <taxon>Kwoniella</taxon>
    </lineage>
</organism>
<keyword evidence="5" id="KW-0853">WD repeat</keyword>
<evidence type="ECO:0000256" key="13">
    <source>
        <dbReference type="ARBA" id="ARBA00023136"/>
    </source>
</evidence>
<evidence type="ECO:0000256" key="16">
    <source>
        <dbReference type="SAM" id="MobiDB-lite"/>
    </source>
</evidence>
<dbReference type="InterPro" id="IPR000731">
    <property type="entry name" value="SSD"/>
</dbReference>
<dbReference type="GeneID" id="30171307"/>
<evidence type="ECO:0000256" key="11">
    <source>
        <dbReference type="ARBA" id="ARBA00023098"/>
    </source>
</evidence>
<feature type="transmembrane region" description="Helical" evidence="17">
    <location>
        <begin position="637"/>
        <end position="654"/>
    </location>
</feature>
<evidence type="ECO:0000256" key="14">
    <source>
        <dbReference type="ARBA" id="ARBA00023180"/>
    </source>
</evidence>
<keyword evidence="9 17" id="KW-1133">Transmembrane helix</keyword>
<evidence type="ECO:0000313" key="21">
    <source>
        <dbReference type="Proteomes" id="UP000094020"/>
    </source>
</evidence>
<dbReference type="InterPro" id="IPR030225">
    <property type="entry name" value="SCAP"/>
</dbReference>
<feature type="compositionally biased region" description="Basic residues" evidence="16">
    <location>
        <begin position="55"/>
        <end position="69"/>
    </location>
</feature>
<keyword evidence="8" id="KW-0256">Endoplasmic reticulum</keyword>
<evidence type="ECO:0000256" key="1">
    <source>
        <dbReference type="ARBA" id="ARBA00004477"/>
    </source>
</evidence>
<evidence type="ECO:0000256" key="9">
    <source>
        <dbReference type="ARBA" id="ARBA00022989"/>
    </source>
</evidence>
<protein>
    <recommendedName>
        <fullName evidence="4">Sterol regulatory element-binding protein cleavage-activating protein</fullName>
    </recommendedName>
</protein>
<dbReference type="Gene3D" id="2.130.10.10">
    <property type="entry name" value="YVTN repeat-like/Quinoprotein amine dehydrogenase"/>
    <property type="match status" value="1"/>
</dbReference>
<dbReference type="KEGG" id="kpin:30171307"/>
<proteinExistence type="inferred from homology"/>
<dbReference type="PANTHER" id="PTHR46378:SF1">
    <property type="entry name" value="STEROL REGULATORY ELEMENT-BINDING PROTEIN CLEAVAGE-ACTIVATING PROTEIN"/>
    <property type="match status" value="1"/>
</dbReference>
<accession>A0A1B9I5S5</accession>
<evidence type="ECO:0000313" key="20">
    <source>
        <dbReference type="EMBL" id="WWC68655.1"/>
    </source>
</evidence>
<dbReference type="GO" id="GO:0045540">
    <property type="term" value="P:regulation of cholesterol biosynthetic process"/>
    <property type="evidence" value="ECO:0007669"/>
    <property type="project" value="TreeGrafter"/>
</dbReference>
<evidence type="ECO:0000256" key="10">
    <source>
        <dbReference type="ARBA" id="ARBA00023034"/>
    </source>
</evidence>